<organism evidence="21 22">
    <name type="scientific">Cerrena zonata</name>
    <dbReference type="NCBI Taxonomy" id="2478898"/>
    <lineage>
        <taxon>Eukaryota</taxon>
        <taxon>Fungi</taxon>
        <taxon>Dikarya</taxon>
        <taxon>Basidiomycota</taxon>
        <taxon>Agaricomycotina</taxon>
        <taxon>Agaricomycetes</taxon>
        <taxon>Polyporales</taxon>
        <taxon>Cerrenaceae</taxon>
        <taxon>Cerrena</taxon>
    </lineage>
</organism>
<keyword evidence="16" id="KW-0158">Chromosome</keyword>
<accession>A0AAW0G8U1</accession>
<dbReference type="PROSITE" id="PS50290">
    <property type="entry name" value="PI3_4_KINASE_3"/>
    <property type="match status" value="1"/>
</dbReference>
<dbReference type="EC" id="2.7.11.1" evidence="4 16"/>
<dbReference type="InterPro" id="IPR000403">
    <property type="entry name" value="PI3/4_kinase_cat_dom"/>
</dbReference>
<evidence type="ECO:0000259" key="18">
    <source>
        <dbReference type="PROSITE" id="PS50290"/>
    </source>
</evidence>
<dbReference type="GO" id="GO:0005634">
    <property type="term" value="C:nucleus"/>
    <property type="evidence" value="ECO:0007669"/>
    <property type="project" value="UniProtKB-SubCell"/>
</dbReference>
<comment type="subunit">
    <text evidence="3">Associates with DNA double-strand breaks.</text>
</comment>
<dbReference type="EMBL" id="JASBNA010000017">
    <property type="protein sequence ID" value="KAK7686262.1"/>
    <property type="molecule type" value="Genomic_DNA"/>
</dbReference>
<evidence type="ECO:0000256" key="6">
    <source>
        <dbReference type="ARBA" id="ARBA00022527"/>
    </source>
</evidence>
<dbReference type="InterPro" id="IPR016024">
    <property type="entry name" value="ARM-type_fold"/>
</dbReference>
<keyword evidence="8 16" id="KW-0547">Nucleotide-binding</keyword>
<protein>
    <recommendedName>
        <fullName evidence="5 16">Serine/threonine-protein kinase Tel1</fullName>
        <ecNumber evidence="4 16">2.7.11.1</ecNumber>
    </recommendedName>
</protein>
<feature type="compositionally biased region" description="Polar residues" evidence="17">
    <location>
        <begin position="186"/>
        <end position="195"/>
    </location>
</feature>
<feature type="region of interest" description="Disordered" evidence="17">
    <location>
        <begin position="2571"/>
        <end position="2590"/>
    </location>
</feature>
<dbReference type="PROSITE" id="PS51189">
    <property type="entry name" value="FAT"/>
    <property type="match status" value="1"/>
</dbReference>
<evidence type="ECO:0000256" key="1">
    <source>
        <dbReference type="ARBA" id="ARBA00004123"/>
    </source>
</evidence>
<dbReference type="GO" id="GO:0000781">
    <property type="term" value="C:chromosome, telomeric region"/>
    <property type="evidence" value="ECO:0007669"/>
    <property type="project" value="UniProtKB-SubCell"/>
</dbReference>
<evidence type="ECO:0000259" key="19">
    <source>
        <dbReference type="PROSITE" id="PS51189"/>
    </source>
</evidence>
<dbReference type="InterPro" id="IPR014009">
    <property type="entry name" value="PIK_FAT"/>
</dbReference>
<keyword evidence="16" id="KW-0779">Telomere</keyword>
<comment type="catalytic activity">
    <reaction evidence="14 16">
        <text>L-threonyl-[protein] + ATP = O-phospho-L-threonyl-[protein] + ADP + H(+)</text>
        <dbReference type="Rhea" id="RHEA:46608"/>
        <dbReference type="Rhea" id="RHEA-COMP:11060"/>
        <dbReference type="Rhea" id="RHEA-COMP:11605"/>
        <dbReference type="ChEBI" id="CHEBI:15378"/>
        <dbReference type="ChEBI" id="CHEBI:30013"/>
        <dbReference type="ChEBI" id="CHEBI:30616"/>
        <dbReference type="ChEBI" id="CHEBI:61977"/>
        <dbReference type="ChEBI" id="CHEBI:456216"/>
        <dbReference type="EC" id="2.7.11.1"/>
    </reaction>
</comment>
<keyword evidence="6 16" id="KW-0723">Serine/threonine-protein kinase</keyword>
<dbReference type="SUPFAM" id="SSF48371">
    <property type="entry name" value="ARM repeat"/>
    <property type="match status" value="2"/>
</dbReference>
<dbReference type="InterPro" id="IPR044107">
    <property type="entry name" value="PIKKc_ATM"/>
</dbReference>
<name>A0AAW0G8U1_9APHY</name>
<dbReference type="Pfam" id="PF11640">
    <property type="entry name" value="TAN"/>
    <property type="match status" value="1"/>
</dbReference>
<evidence type="ECO:0000256" key="17">
    <source>
        <dbReference type="SAM" id="MobiDB-lite"/>
    </source>
</evidence>
<dbReference type="InterPro" id="IPR011009">
    <property type="entry name" value="Kinase-like_dom_sf"/>
</dbReference>
<feature type="domain" description="FATC" evidence="20">
    <location>
        <begin position="3016"/>
        <end position="3048"/>
    </location>
</feature>
<evidence type="ECO:0000256" key="16">
    <source>
        <dbReference type="RuleBase" id="RU365027"/>
    </source>
</evidence>
<feature type="region of interest" description="Disordered" evidence="17">
    <location>
        <begin position="185"/>
        <end position="248"/>
    </location>
</feature>
<dbReference type="Pfam" id="PF00454">
    <property type="entry name" value="PI3_PI4_kinase"/>
    <property type="match status" value="1"/>
</dbReference>
<dbReference type="GO" id="GO:0035556">
    <property type="term" value="P:intracellular signal transduction"/>
    <property type="evidence" value="ECO:0007669"/>
    <property type="project" value="UniProtKB-ARBA"/>
</dbReference>
<feature type="domain" description="FAT" evidence="19">
    <location>
        <begin position="1971"/>
        <end position="2571"/>
    </location>
</feature>
<sequence length="3048" mass="345377">MERTIHAIRAMISSDKVRDRQEGLKKLQDVIQQENAVLALGLVVKGTKLDGWQLLFTALFDAFSKEHAACLKTGKEHPINSFDPSQSKLPVRRLCEVASTLRKVIERGVQRINNKAIDILIPHLVRGCQYDGRFIPVSLDYAKSLKCLLNWKPHLQHLNDHCWYSLARLSLNAVLGDPLRGKLTYDESSTGSSQAAREDTPDTQTTISDQASQDDDDNMVLETPTGSKRRRSEKRPSPRLLPKSSSSSTVKQDTAISLEQIEFISILAIIFESQNSPLAAKLEGETKDLRPAIMERMVRFLYRFQPDSSLHHDYLRALKAILDNVALNERALTVRFARDAWSGLLMQWSTKNQSVKEQLIIVLKMLFPYLTAGHEEESHATQVKLYDDLSALWQRLRRETDRRGVEGLSLDSLRLSTVTVDATSSRSGPFIANTFRHGWAFDANQATVWAIFELQADCAEKLHLMSESMHSSSMTGTFGKRRKRADPIEELLDSTSLYTADNVRGYHLQSLLFFIDRHWPILHVELRKAVAVRLQGALSIDDPLTQSWTIMCLGAIAYAEAINPALSHHSLTPSQLSSDECRIPWDEIWQQVMRKTSTVAVSRTACHTANILLSYSKILLNSHKILTEVEVLTKDVHIQGPSYPYDSVCAFLISCMRIASHDVRLYRLRLEEKVLQWFMDTWRPGGVTKSRLCPYIVDDIISLLATVCNIARRADVLSLQRLPMSRMVEAIVTEYNNAVIRDFLLDARLPPYTCDQDEYQPRTGQTVASSLGDSAVVQTLAVPGGRERKISSYLLKSLEELADYWDTNKDSSLQFPAERVRTYLDLAVIALCFEGSLVQNGTQSNRRVLQAACKLLTLMVSTSESRRWSELEKGVIVASLEPLILDELPEISLPPWETLLAPGPDTGIRFEMLNAVRKSSHEADVRQKAVARRELQRTVMQSSDVQDAIAIVLEYLRSALRHSLDQSLSTHHGSDGFGQFKHSTIEPFVDDSTANSDSRPFVDICISALSALPAIHSATGEATRDKALIQIIEECPDHLLPLISPAFLHHTRLGTLSVKLNTVITILTTVGTPLLGDYHNTRSEALHCIIMEVLDATMHIWLHPTVDDELQDHVSPLLEWLLPYFKKGKMRSWKCRDRLLRFFDHYFQRDRLLDAWSWPVVKNVPMEILYPMLNDFDIRVRLRASAVVPRCFTVEGFARQHPLAMYRDILETIPRALNEYENMLTRLIMLGNLMIVSSAVRRGTYWHFLETCLRTPEFNQHITAVLQGLATRFGFSSFSQLFEVYASQLAYSIRQHGYDVLRIPPHLIGYQDRRQGAEACFHIFTPTNILAGTIQAKNHGRNLFERHCQFVSKTVAQGIRECFAEIVGFQIVTWMKLHQHVDDIEHDNLMIQLRLTTKDLEQDHDNDEDYFLTYLTEYSDGIVVTILRTLGDQDYSLNGPIVAELQQTHSDPNVVGYFLRMSKYRRAEAFHTHEPNLPSFDSASVLAALAWIGLCVPQDSVSGITYHVLHQLFAELNRSPLINEQLRIYNAITLWLSLHTDHVSSPDVLRTLINGATTTLLQSDVARCAQSLLEWVFSLLGSSSTDIGAYLAETLIRISCTAYDYTLHDDIRIADLGRELMDWIEGQAKDLCRHKTLRRQVLKALSTWPRELPENLMDVWEQSDPPDVSRLLGDQRVLSNKFRVVRRLHQLSLEDSYTSGYFSTTDFWRLKECMPAAGQLLDSDIDAFCDLLVSQKGQIDGLVNDSVSSNSVRARHIAEEFKKTANIDDAFYAAKKAIVLSLIDILDEPSVTRVQDAYITLKALVSHTADDAGRLQELDIFKPFPRAIPTRPQPTIVSLSLDAMYLDLATDFHRWITDISTFLNDVLGSVDPAFLSLSSMLQSNAHFAEQVIPVFVYCVLLLERSSHDIPNTRSSAETLTKYFTDILTSEFTSVECRRTIVDIVLHLRHFKPPNTNEALGYDKWLHIDYILLGHNALRCGAFTTALLFIQLASEYSSVFSLETEEVEDILHEIYRHIDEPDGFYGIKTNDLSSFLIKRLQHEQQWEKAFQFHGAGLEAGLTGTADVEGAVLALHNFGFNNLAIQTLHGPAGHQDGIPSSSMAYRLGWRTDTWDLPETTNWREPGVALYVALRAVERERDNTTIDSIVRNALREEMDHLRDLGNEDVRGIRQVTQSLMCLNQISSWRGKKLQGDLEAQDVTGKYWAQISHVDLDFQFSDLESILAVRRSLLRLTSRREIREQIGNISSSFRDALQDLEAACLLRLSEAARHHEQAQIALNSITAAQRLQSSLHFEVAQEFAQVLWLTKEPKYAVQHLRNALSGLEQGTTDQKLRKALLLSTLGTWTSEACLEKPAFVMSQYFSPAVAMLDSHPDTKDSATAYHQFALFADRQYHTMMKSPDAIRMKLYVERKRKEVEERKKARDNSQSHEANHGNAKRALERAEKVLQEDEHRYDEHVQAQVTFLKQAVTMYSRSLAVSDDFDDDSAVRLCSLWFANFDFDKGEFQSELAAAVAQVPSRKLVFLAHQLTARLAKVDSSSKSAGQVVLQPLLKRMCREHPFHSLYQVFCIQSDGSGSSSDRRRSGRSASSMSQADRAAAAISIFDQLLSDNTSQGRTKDIRTLCEASLSFANHPLKELYKNKRLPSSIPIPGSQRLRTIQNLRVPVMTIDTPLDPTSRYDDCVWVQRYESHFSTAGGLNLPKIAICVGSNGKSYKQLFKGEGGDDLRQDAVMEQVFELVNVMLKRDKATRRRYLNVRSYKVIPLATQAGVLEFVDHTTPLMKWLDQAHTLYHPKGLPRTRWGDVEILRKKNDPVGARDMFRKFWDNVQPVMRHYFTERHKTPMSWFRLRLNYARSVATTSIVGHVLGLGDRHTSNILLDNHTGEVVHIDLGIAFDQGKLLPVPEKVPFRLTRDMIDGLGVTGTQGVFQRCSEETLRVLRDRSEVITTVLEVFKYDPLHSWTASELKVKRAQTGETISDFTAGEAIRQVIGLDLLDMSSGIAHEAADRAITSVIRKLDKTLTVEFTVNELISEATDMDNLANMYYGWGALW</sequence>
<dbReference type="GO" id="GO:0005524">
    <property type="term" value="F:ATP binding"/>
    <property type="evidence" value="ECO:0007669"/>
    <property type="project" value="UniProtKB-KW"/>
</dbReference>
<keyword evidence="9 16" id="KW-0227">DNA damage</keyword>
<evidence type="ECO:0000256" key="13">
    <source>
        <dbReference type="ARBA" id="ARBA00025079"/>
    </source>
</evidence>
<evidence type="ECO:0000256" key="15">
    <source>
        <dbReference type="ARBA" id="ARBA00048679"/>
    </source>
</evidence>
<evidence type="ECO:0000256" key="3">
    <source>
        <dbReference type="ARBA" id="ARBA00011370"/>
    </source>
</evidence>
<keyword evidence="12 16" id="KW-0539">Nucleus</keyword>
<dbReference type="CDD" id="cd05171">
    <property type="entry name" value="PIKKc_ATM"/>
    <property type="match status" value="1"/>
</dbReference>
<dbReference type="Gene3D" id="1.10.1070.11">
    <property type="entry name" value="Phosphatidylinositol 3-/4-kinase, catalytic domain"/>
    <property type="match status" value="1"/>
</dbReference>
<dbReference type="PROSITE" id="PS51190">
    <property type="entry name" value="FATC"/>
    <property type="match status" value="1"/>
</dbReference>
<evidence type="ECO:0000256" key="7">
    <source>
        <dbReference type="ARBA" id="ARBA00022679"/>
    </source>
</evidence>
<dbReference type="Gene3D" id="3.30.1010.10">
    <property type="entry name" value="Phosphatidylinositol 3-kinase Catalytic Subunit, Chain A, domain 4"/>
    <property type="match status" value="1"/>
</dbReference>
<dbReference type="GO" id="GO:0004674">
    <property type="term" value="F:protein serine/threonine kinase activity"/>
    <property type="evidence" value="ECO:0007669"/>
    <property type="project" value="UniProtKB-KW"/>
</dbReference>
<comment type="function">
    <text evidence="13 16">Serine/threonine protein kinase which activates checkpoint signaling upon genotoxic stresses such as ionizing radiation (IR), ultraviolet light (UV), or DNA replication stalling, thereby acting as a DNA damage sensor. Recognizes the substrate consensus sequence [ST]-Q. Phosphorylates histone H2A to form H2AS128ph (gamma-H2A) at sites of DNA damage, involved in the regulation of DNA damage response mechanism. Required for the control of telomere length and genome stability.</text>
</comment>
<feature type="region of interest" description="Disordered" evidence="17">
    <location>
        <begin position="2415"/>
        <end position="2437"/>
    </location>
</feature>
<dbReference type="InterPro" id="IPR038980">
    <property type="entry name" value="ATM_plant"/>
</dbReference>
<keyword evidence="11 16" id="KW-0067">ATP-binding</keyword>
<reference evidence="21 22" key="1">
    <citation type="submission" date="2022-09" db="EMBL/GenBank/DDBJ databases">
        <authorList>
            <person name="Palmer J.M."/>
        </authorList>
    </citation>
    <scope>NUCLEOTIDE SEQUENCE [LARGE SCALE GENOMIC DNA]</scope>
    <source>
        <strain evidence="21 22">DSM 7382</strain>
    </source>
</reference>
<evidence type="ECO:0000256" key="12">
    <source>
        <dbReference type="ARBA" id="ARBA00023242"/>
    </source>
</evidence>
<dbReference type="GO" id="GO:0006281">
    <property type="term" value="P:DNA repair"/>
    <property type="evidence" value="ECO:0007669"/>
    <property type="project" value="InterPro"/>
</dbReference>
<comment type="caution">
    <text evidence="21">The sequence shown here is derived from an EMBL/GenBank/DDBJ whole genome shotgun (WGS) entry which is preliminary data.</text>
</comment>
<dbReference type="PROSITE" id="PS00916">
    <property type="entry name" value="PI3_4_KINASE_2"/>
    <property type="match status" value="1"/>
</dbReference>
<feature type="domain" description="PI3K/PI4K catalytic" evidence="18">
    <location>
        <begin position="2686"/>
        <end position="2999"/>
    </location>
</feature>
<comment type="subcellular location">
    <subcellularLocation>
        <location evidence="16">Chromosome</location>
        <location evidence="16">Telomere</location>
    </subcellularLocation>
    <subcellularLocation>
        <location evidence="1 16">Nucleus</location>
    </subcellularLocation>
</comment>
<dbReference type="InterPro" id="IPR003152">
    <property type="entry name" value="FATC_dom"/>
</dbReference>
<dbReference type="PANTHER" id="PTHR37079">
    <property type="entry name" value="SERINE/THREONINE-PROTEIN KINASE ATM"/>
    <property type="match status" value="1"/>
</dbReference>
<dbReference type="InterPro" id="IPR018936">
    <property type="entry name" value="PI3/4_kinase_CS"/>
</dbReference>
<comment type="catalytic activity">
    <reaction evidence="15">
        <text>L-seryl-[protein] + ATP = O-phospho-L-seryl-[protein] + ADP + H(+)</text>
        <dbReference type="Rhea" id="RHEA:17989"/>
        <dbReference type="Rhea" id="RHEA-COMP:9863"/>
        <dbReference type="Rhea" id="RHEA-COMP:11604"/>
        <dbReference type="ChEBI" id="CHEBI:15378"/>
        <dbReference type="ChEBI" id="CHEBI:29999"/>
        <dbReference type="ChEBI" id="CHEBI:30616"/>
        <dbReference type="ChEBI" id="CHEBI:83421"/>
        <dbReference type="ChEBI" id="CHEBI:456216"/>
        <dbReference type="EC" id="2.7.11.1"/>
    </reaction>
</comment>
<evidence type="ECO:0000256" key="14">
    <source>
        <dbReference type="ARBA" id="ARBA00047899"/>
    </source>
</evidence>
<dbReference type="Proteomes" id="UP001385951">
    <property type="component" value="Unassembled WGS sequence"/>
</dbReference>
<dbReference type="SMART" id="SM00146">
    <property type="entry name" value="PI3Kc"/>
    <property type="match status" value="1"/>
</dbReference>
<feature type="compositionally biased region" description="Polar residues" evidence="17">
    <location>
        <begin position="202"/>
        <end position="211"/>
    </location>
</feature>
<dbReference type="SUPFAM" id="SSF56112">
    <property type="entry name" value="Protein kinase-like (PK-like)"/>
    <property type="match status" value="1"/>
</dbReference>
<dbReference type="Pfam" id="PF02260">
    <property type="entry name" value="FATC"/>
    <property type="match status" value="1"/>
</dbReference>
<evidence type="ECO:0000256" key="2">
    <source>
        <dbReference type="ARBA" id="ARBA00010769"/>
    </source>
</evidence>
<keyword evidence="22" id="KW-1185">Reference proteome</keyword>
<evidence type="ECO:0000256" key="5">
    <source>
        <dbReference type="ARBA" id="ARBA00014619"/>
    </source>
</evidence>
<dbReference type="SMART" id="SM01342">
    <property type="entry name" value="TAN"/>
    <property type="match status" value="1"/>
</dbReference>
<keyword evidence="7 16" id="KW-0808">Transferase</keyword>
<evidence type="ECO:0000313" key="22">
    <source>
        <dbReference type="Proteomes" id="UP001385951"/>
    </source>
</evidence>
<evidence type="ECO:0000259" key="20">
    <source>
        <dbReference type="PROSITE" id="PS51190"/>
    </source>
</evidence>
<evidence type="ECO:0000256" key="10">
    <source>
        <dbReference type="ARBA" id="ARBA00022777"/>
    </source>
</evidence>
<keyword evidence="16" id="KW-0156">Chromatin regulator</keyword>
<dbReference type="GO" id="GO:0006325">
    <property type="term" value="P:chromatin organization"/>
    <property type="evidence" value="ECO:0007669"/>
    <property type="project" value="UniProtKB-KW"/>
</dbReference>
<proteinExistence type="inferred from homology"/>
<evidence type="ECO:0000256" key="8">
    <source>
        <dbReference type="ARBA" id="ARBA00022741"/>
    </source>
</evidence>
<dbReference type="SMART" id="SM01343">
    <property type="entry name" value="FATC"/>
    <property type="match status" value="1"/>
</dbReference>
<evidence type="ECO:0000313" key="21">
    <source>
        <dbReference type="EMBL" id="KAK7686262.1"/>
    </source>
</evidence>
<keyword evidence="10 16" id="KW-0418">Kinase</keyword>
<evidence type="ECO:0000256" key="4">
    <source>
        <dbReference type="ARBA" id="ARBA00012513"/>
    </source>
</evidence>
<dbReference type="InterPro" id="IPR036940">
    <property type="entry name" value="PI3/4_kinase_cat_sf"/>
</dbReference>
<evidence type="ECO:0000256" key="9">
    <source>
        <dbReference type="ARBA" id="ARBA00022763"/>
    </source>
</evidence>
<dbReference type="InterPro" id="IPR021668">
    <property type="entry name" value="TAN"/>
</dbReference>
<dbReference type="PANTHER" id="PTHR37079:SF4">
    <property type="entry name" value="SERINE_THREONINE-PROTEIN KINASE ATM"/>
    <property type="match status" value="1"/>
</dbReference>
<gene>
    <name evidence="21" type="ORF">QCA50_010482</name>
</gene>
<evidence type="ECO:0000256" key="11">
    <source>
        <dbReference type="ARBA" id="ARBA00022840"/>
    </source>
</evidence>
<feature type="compositionally biased region" description="Low complexity" evidence="17">
    <location>
        <begin position="238"/>
        <end position="248"/>
    </location>
</feature>
<comment type="similarity">
    <text evidence="2 16">Belongs to the PI3/PI4-kinase family. ATM subfamily.</text>
</comment>